<sequence length="53" mass="5959">MPDKDPEADLDKDQTTRPSLRKDNRPIQHPGSARQPRYDRNTTPDAASGDPTE</sequence>
<name>A0ABV7ID78_9RHOB</name>
<comment type="caution">
    <text evidence="2">The sequence shown here is derived from an EMBL/GenBank/DDBJ whole genome shotgun (WGS) entry which is preliminary data.</text>
</comment>
<protein>
    <submittedName>
        <fullName evidence="2">Uncharacterized protein</fullName>
    </submittedName>
</protein>
<dbReference type="RefSeq" id="WP_377706813.1">
    <property type="nucleotide sequence ID" value="NZ_JBHRTE010000019.1"/>
</dbReference>
<organism evidence="2 3">
    <name type="scientific">Paracoccus fontiphilus</name>
    <dbReference type="NCBI Taxonomy" id="1815556"/>
    <lineage>
        <taxon>Bacteria</taxon>
        <taxon>Pseudomonadati</taxon>
        <taxon>Pseudomonadota</taxon>
        <taxon>Alphaproteobacteria</taxon>
        <taxon>Rhodobacterales</taxon>
        <taxon>Paracoccaceae</taxon>
        <taxon>Paracoccus</taxon>
    </lineage>
</organism>
<proteinExistence type="predicted"/>
<feature type="region of interest" description="Disordered" evidence="1">
    <location>
        <begin position="1"/>
        <end position="53"/>
    </location>
</feature>
<keyword evidence="3" id="KW-1185">Reference proteome</keyword>
<feature type="compositionally biased region" description="Basic and acidic residues" evidence="1">
    <location>
        <begin position="1"/>
        <end position="26"/>
    </location>
</feature>
<gene>
    <name evidence="2" type="ORF">ACFOD7_04320</name>
</gene>
<dbReference type="Proteomes" id="UP001595557">
    <property type="component" value="Unassembled WGS sequence"/>
</dbReference>
<dbReference type="EMBL" id="JBHRTE010000019">
    <property type="protein sequence ID" value="MFC3167269.1"/>
    <property type="molecule type" value="Genomic_DNA"/>
</dbReference>
<evidence type="ECO:0000313" key="3">
    <source>
        <dbReference type="Proteomes" id="UP001595557"/>
    </source>
</evidence>
<accession>A0ABV7ID78</accession>
<evidence type="ECO:0000313" key="2">
    <source>
        <dbReference type="EMBL" id="MFC3167269.1"/>
    </source>
</evidence>
<reference evidence="3" key="1">
    <citation type="journal article" date="2019" name="Int. J. Syst. Evol. Microbiol.">
        <title>The Global Catalogue of Microorganisms (GCM) 10K type strain sequencing project: providing services to taxonomists for standard genome sequencing and annotation.</title>
        <authorList>
            <consortium name="The Broad Institute Genomics Platform"/>
            <consortium name="The Broad Institute Genome Sequencing Center for Infectious Disease"/>
            <person name="Wu L."/>
            <person name="Ma J."/>
        </authorList>
    </citation>
    <scope>NUCLEOTIDE SEQUENCE [LARGE SCALE GENOMIC DNA]</scope>
    <source>
        <strain evidence="3">KCTC 52239</strain>
    </source>
</reference>
<evidence type="ECO:0000256" key="1">
    <source>
        <dbReference type="SAM" id="MobiDB-lite"/>
    </source>
</evidence>